<accession>A0A843AIB1</accession>
<gene>
    <name evidence="1" type="ORF">ISP01_09490</name>
</gene>
<dbReference type="Proteomes" id="UP000658733">
    <property type="component" value="Unassembled WGS sequence"/>
</dbReference>
<evidence type="ECO:0000313" key="1">
    <source>
        <dbReference type="EMBL" id="MBF4469623.1"/>
    </source>
</evidence>
<dbReference type="AlphaFoldDB" id="A0A843AIB1"/>
<name>A0A843AIB1_METAZ</name>
<reference evidence="1" key="1">
    <citation type="submission" date="2020-10" db="EMBL/GenBank/DDBJ databases">
        <title>Dehalococcoides mccartyi of a TCE/Cr reducing biochatode.</title>
        <authorList>
            <person name="Matturro B."/>
        </authorList>
    </citation>
    <scope>NUCLEOTIDE SEQUENCE</scope>
    <source>
        <strain evidence="1">Bin4</strain>
    </source>
</reference>
<protein>
    <recommendedName>
        <fullName evidence="3">Phage head morphogenesis domain-containing protein</fullName>
    </recommendedName>
</protein>
<comment type="caution">
    <text evidence="1">The sequence shown here is derived from an EMBL/GenBank/DDBJ whole genome shotgun (WGS) entry which is preliminary data.</text>
</comment>
<dbReference type="RefSeq" id="WP_278524221.1">
    <property type="nucleotide sequence ID" value="NZ_JADIIN010000075.1"/>
</dbReference>
<dbReference type="EMBL" id="JADIIN010000075">
    <property type="protein sequence ID" value="MBF4469623.1"/>
    <property type="molecule type" value="Genomic_DNA"/>
</dbReference>
<proteinExistence type="predicted"/>
<evidence type="ECO:0008006" key="3">
    <source>
        <dbReference type="Google" id="ProtNLM"/>
    </source>
</evidence>
<organism evidence="1 2">
    <name type="scientific">Methanobrevibacter arboriphilus</name>
    <dbReference type="NCBI Taxonomy" id="39441"/>
    <lineage>
        <taxon>Archaea</taxon>
        <taxon>Methanobacteriati</taxon>
        <taxon>Methanobacteriota</taxon>
        <taxon>Methanomada group</taxon>
        <taxon>Methanobacteria</taxon>
        <taxon>Methanobacteriales</taxon>
        <taxon>Methanobacteriaceae</taxon>
        <taxon>Methanobrevibacter</taxon>
    </lineage>
</organism>
<sequence length="258" mass="29639">MKNYDYNLNIEKAIKKPNIRLKKYFDRLVYRQVNSEYVDLDVVQTTLDRWNDEVIKNSYERITKNPYVSQEWLKSNGLLTGKEALKELYTSKQLEVLNNNLNYVNEVMSKVSVDIEQFNKLSNTRFGPDVNQALEASAKSGWSMDGTELSYKQVESLNKQLVHYGNQLATLEDAQAMNAIAEEQGLDIIYPDKTWEWSELENTRHEDMDGQTVGIDDEFTVTNSQTGEVDMLQFPGDVNNGSPGNTYNCGCTLRCNKR</sequence>
<evidence type="ECO:0000313" key="2">
    <source>
        <dbReference type="Proteomes" id="UP000658733"/>
    </source>
</evidence>